<dbReference type="InterPro" id="IPR009045">
    <property type="entry name" value="Zn_M74/Hedgehog-like"/>
</dbReference>
<keyword evidence="6" id="KW-0862">Zinc</keyword>
<keyword evidence="3 9" id="KW-0732">Signal</keyword>
<dbReference type="GO" id="GO:0046872">
    <property type="term" value="F:metal ion binding"/>
    <property type="evidence" value="ECO:0007669"/>
    <property type="project" value="UniProtKB-KW"/>
</dbReference>
<dbReference type="GO" id="GO:0006508">
    <property type="term" value="P:proteolysis"/>
    <property type="evidence" value="ECO:0007669"/>
    <property type="project" value="UniProtKB-KW"/>
</dbReference>
<gene>
    <name evidence="10" type="ORF">SAMN05660772_01101</name>
</gene>
<protein>
    <submittedName>
        <fullName evidence="10">Murein endopeptidase. Metallo peptidase. MEROPS family M74</fullName>
    </submittedName>
</protein>
<evidence type="ECO:0000256" key="8">
    <source>
        <dbReference type="PIRSR" id="PIRSR018455-2"/>
    </source>
</evidence>
<evidence type="ECO:0000256" key="6">
    <source>
        <dbReference type="ARBA" id="ARBA00022833"/>
    </source>
</evidence>
<dbReference type="PIRSF" id="PIRSF018455">
    <property type="entry name" value="MepA"/>
    <property type="match status" value="1"/>
</dbReference>
<reference evidence="11" key="1">
    <citation type="submission" date="2017-04" db="EMBL/GenBank/DDBJ databases">
        <authorList>
            <person name="Varghese N."/>
            <person name="Submissions S."/>
        </authorList>
    </citation>
    <scope>NUCLEOTIDE SEQUENCE [LARGE SCALE GENOMIC DNA]</scope>
    <source>
        <strain evidence="11">DSM 23072</strain>
    </source>
</reference>
<dbReference type="GO" id="GO:0008237">
    <property type="term" value="F:metallopeptidase activity"/>
    <property type="evidence" value="ECO:0007669"/>
    <property type="project" value="UniProtKB-KW"/>
</dbReference>
<dbReference type="Proteomes" id="UP000192408">
    <property type="component" value="Unassembled WGS sequence"/>
</dbReference>
<keyword evidence="5" id="KW-0378">Hydrolase</keyword>
<dbReference type="SUPFAM" id="SSF55166">
    <property type="entry name" value="Hedgehog/DD-peptidase"/>
    <property type="match status" value="1"/>
</dbReference>
<evidence type="ECO:0000256" key="7">
    <source>
        <dbReference type="ARBA" id="ARBA00023049"/>
    </source>
</evidence>
<dbReference type="EMBL" id="FWWV01000046">
    <property type="protein sequence ID" value="SMB88138.1"/>
    <property type="molecule type" value="Genomic_DNA"/>
</dbReference>
<evidence type="ECO:0000256" key="1">
    <source>
        <dbReference type="ARBA" id="ARBA00022670"/>
    </source>
</evidence>
<keyword evidence="1" id="KW-0645">Protease</keyword>
<name>A0A1W1V481_9PAST</name>
<keyword evidence="7" id="KW-0482">Metalloprotease</keyword>
<proteinExistence type="predicted"/>
<evidence type="ECO:0000256" key="3">
    <source>
        <dbReference type="ARBA" id="ARBA00022729"/>
    </source>
</evidence>
<feature type="chain" id="PRO_5012325566" evidence="9">
    <location>
        <begin position="26"/>
        <end position="278"/>
    </location>
</feature>
<feature type="disulfide bond" evidence="8">
    <location>
        <begin position="219"/>
        <end position="226"/>
    </location>
</feature>
<keyword evidence="2" id="KW-0479">Metal-binding</keyword>
<evidence type="ECO:0000313" key="10">
    <source>
        <dbReference type="EMBL" id="SMB88138.1"/>
    </source>
</evidence>
<feature type="disulfide bond" evidence="8">
    <location>
        <begin position="49"/>
        <end position="268"/>
    </location>
</feature>
<dbReference type="Pfam" id="PF03411">
    <property type="entry name" value="Peptidase_M74"/>
    <property type="match status" value="1"/>
</dbReference>
<dbReference type="InterPro" id="IPR005073">
    <property type="entry name" value="Peptidase_M74"/>
</dbReference>
<dbReference type="NCBIfam" id="NF006947">
    <property type="entry name" value="PRK09429.1"/>
    <property type="match status" value="1"/>
</dbReference>
<evidence type="ECO:0000256" key="2">
    <source>
        <dbReference type="ARBA" id="ARBA00022723"/>
    </source>
</evidence>
<keyword evidence="4" id="KW-0574">Periplasm</keyword>
<accession>A0A1W1V481</accession>
<feature type="signal peptide" evidence="9">
    <location>
        <begin position="1"/>
        <end position="25"/>
    </location>
</feature>
<keyword evidence="11" id="KW-1185">Reference proteome</keyword>
<keyword evidence="8" id="KW-1015">Disulfide bond</keyword>
<dbReference type="GO" id="GO:0030288">
    <property type="term" value="C:outer membrane-bounded periplasmic space"/>
    <property type="evidence" value="ECO:0007669"/>
    <property type="project" value="InterPro"/>
</dbReference>
<dbReference type="Gene3D" id="3.30.1380.10">
    <property type="match status" value="1"/>
</dbReference>
<dbReference type="GO" id="GO:0004252">
    <property type="term" value="F:serine-type endopeptidase activity"/>
    <property type="evidence" value="ECO:0007669"/>
    <property type="project" value="InterPro"/>
</dbReference>
<sequence>MLKRPLLTGLLLAFFSFGASQTALASPWEQIKTPIQGEPNPVGGYSNGCIIGAQPLPLRGEGYQVIRAQKNRYYGHPELLAYLQRLGKKAKQSGLKNVLVGDMGMAAGGRFSSGHASHQTGLDADIWLRFGPLSDQQALTPTATLMVNRKAQRVDENVWSNDQTTLIRLAAQDPKVDRIFLNPAIKLKLCQTVQGDRTWLRKIRPWFGHDAHLHVRLTCPQGASHCEAQAPIPAGEGCGAELMSWFEPPKPGSTPSTPKTPPPLPQLCQMILSQQGKG</sequence>
<dbReference type="RefSeq" id="WP_084257711.1">
    <property type="nucleotide sequence ID" value="NZ_FWWV01000046.1"/>
</dbReference>
<dbReference type="STRING" id="1122938.SAMN05660772_01101"/>
<evidence type="ECO:0000256" key="5">
    <source>
        <dbReference type="ARBA" id="ARBA00022801"/>
    </source>
</evidence>
<organism evidence="10 11">
    <name type="scientific">Pasteurella testudinis DSM 23072</name>
    <dbReference type="NCBI Taxonomy" id="1122938"/>
    <lineage>
        <taxon>Bacteria</taxon>
        <taxon>Pseudomonadati</taxon>
        <taxon>Pseudomonadota</taxon>
        <taxon>Gammaproteobacteria</taxon>
        <taxon>Pasteurellales</taxon>
        <taxon>Pasteurellaceae</taxon>
        <taxon>Pasteurella</taxon>
    </lineage>
</organism>
<evidence type="ECO:0000256" key="9">
    <source>
        <dbReference type="SAM" id="SignalP"/>
    </source>
</evidence>
<feature type="disulfide bond" evidence="8">
    <location>
        <begin position="190"/>
        <end position="238"/>
    </location>
</feature>
<dbReference type="AlphaFoldDB" id="A0A1W1V481"/>
<evidence type="ECO:0000256" key="4">
    <source>
        <dbReference type="ARBA" id="ARBA00022764"/>
    </source>
</evidence>
<evidence type="ECO:0000313" key="11">
    <source>
        <dbReference type="Proteomes" id="UP000192408"/>
    </source>
</evidence>